<feature type="domain" description="Azaphilone pigments biosynthesis cluster protein L N-terminal" evidence="1">
    <location>
        <begin position="2"/>
        <end position="214"/>
    </location>
</feature>
<accession>A0A9W9FBR0</accession>
<reference evidence="2" key="2">
    <citation type="journal article" date="2023" name="IMA Fungus">
        <title>Comparative genomic study of the Penicillium genus elucidates a diverse pangenome and 15 lateral gene transfer events.</title>
        <authorList>
            <person name="Petersen C."/>
            <person name="Sorensen T."/>
            <person name="Nielsen M.R."/>
            <person name="Sondergaard T.E."/>
            <person name="Sorensen J.L."/>
            <person name="Fitzpatrick D.A."/>
            <person name="Frisvad J.C."/>
            <person name="Nielsen K.L."/>
        </authorList>
    </citation>
    <scope>NUCLEOTIDE SEQUENCE</scope>
    <source>
        <strain evidence="2">IBT 30069</strain>
    </source>
</reference>
<dbReference type="Proteomes" id="UP001149165">
    <property type="component" value="Unassembled WGS sequence"/>
</dbReference>
<reference evidence="2" key="1">
    <citation type="submission" date="2022-11" db="EMBL/GenBank/DDBJ databases">
        <authorList>
            <person name="Petersen C."/>
        </authorList>
    </citation>
    <scope>NUCLEOTIDE SEQUENCE</scope>
    <source>
        <strain evidence="2">IBT 30069</strain>
    </source>
</reference>
<dbReference type="EMBL" id="JAPQKH010000005">
    <property type="protein sequence ID" value="KAJ5097308.1"/>
    <property type="molecule type" value="Genomic_DNA"/>
</dbReference>
<proteinExistence type="predicted"/>
<dbReference type="OrthoDB" id="432483at2759"/>
<evidence type="ECO:0000313" key="2">
    <source>
        <dbReference type="EMBL" id="KAJ5097308.1"/>
    </source>
</evidence>
<evidence type="ECO:0000313" key="3">
    <source>
        <dbReference type="Proteomes" id="UP001149165"/>
    </source>
</evidence>
<dbReference type="InterPro" id="IPR031348">
    <property type="entry name" value="PigL_N"/>
</dbReference>
<comment type="caution">
    <text evidence="2">The sequence shown here is derived from an EMBL/GenBank/DDBJ whole genome shotgun (WGS) entry which is preliminary data.</text>
</comment>
<gene>
    <name evidence="2" type="ORF">N7456_008029</name>
</gene>
<dbReference type="AlphaFoldDB" id="A0A9W9FBR0"/>
<dbReference type="Pfam" id="PF17111">
    <property type="entry name" value="PigL_N"/>
    <property type="match status" value="1"/>
</dbReference>
<evidence type="ECO:0000259" key="1">
    <source>
        <dbReference type="Pfam" id="PF17111"/>
    </source>
</evidence>
<organism evidence="2 3">
    <name type="scientific">Penicillium angulare</name>
    <dbReference type="NCBI Taxonomy" id="116970"/>
    <lineage>
        <taxon>Eukaryota</taxon>
        <taxon>Fungi</taxon>
        <taxon>Dikarya</taxon>
        <taxon>Ascomycota</taxon>
        <taxon>Pezizomycotina</taxon>
        <taxon>Eurotiomycetes</taxon>
        <taxon>Eurotiomycetidae</taxon>
        <taxon>Eurotiales</taxon>
        <taxon>Aspergillaceae</taxon>
        <taxon>Penicillium</taxon>
    </lineage>
</organism>
<protein>
    <recommendedName>
        <fullName evidence="1">Azaphilone pigments biosynthesis cluster protein L N-terminal domain-containing protein</fullName>
    </recommendedName>
</protein>
<name>A0A9W9FBR0_9EURO</name>
<keyword evidence="3" id="KW-1185">Reference proteome</keyword>
<sequence>MTDPFSLTVSVIGIVGPALHSVRVLADDLGKIKDAPKSIASLKERIGLIEGGLSTMRSIGDQEWDALRIEEDTKATIKKCGETCKRFSKNIQHWSRHSEGASLTLLDRSNIGFLKQKRLESMERELQHCQGAITQVVSIATLVSSLRHTSLTKDIQEEKRREVAVAIRASESESAELSLRKREIRVRGAEIESKDEEDAYDTVSRQVQEEQKSLELSQSLMKALLATMQEPAISQIATKMQVQQNKTVYSINFGDENYGTQTGINHGTINLNPRSKRPPFK</sequence>